<sequence>MGITKEQIKKALLNSGYLLEDRVNQVLNGSNWSTTPNARFKDLKTEIEREIDVVGYKYLDYDYPKMDTISSTLLIECMNNKEPIVFFENLAPLPSRIAALNFSVLNKAFWNILSWTQSELESKKEFIYSSQYCSFSRVQKLIKEFNDGWIALHPDIKHDSINSLFQYIQFQRIELKDRKNTNDFISGFYYRPLIILQGELLSVKQNKELEIKNQNHIKFQVALTDNNGRYFDIDVITEKYLPEYLNLIGKEDNAIAKMVEKHREKLIE</sequence>
<keyword evidence="2" id="KW-1185">Reference proteome</keyword>
<evidence type="ECO:0000313" key="1">
    <source>
        <dbReference type="EMBL" id="MFC4635583.1"/>
    </source>
</evidence>
<evidence type="ECO:0008006" key="3">
    <source>
        <dbReference type="Google" id="ProtNLM"/>
    </source>
</evidence>
<organism evidence="1 2">
    <name type="scientific">Dokdonia ponticola</name>
    <dbReference type="NCBI Taxonomy" id="2041041"/>
    <lineage>
        <taxon>Bacteria</taxon>
        <taxon>Pseudomonadati</taxon>
        <taxon>Bacteroidota</taxon>
        <taxon>Flavobacteriia</taxon>
        <taxon>Flavobacteriales</taxon>
        <taxon>Flavobacteriaceae</taxon>
        <taxon>Dokdonia</taxon>
    </lineage>
</organism>
<proteinExistence type="predicted"/>
<protein>
    <recommendedName>
        <fullName evidence="3">WYL domain-containing protein</fullName>
    </recommendedName>
</protein>
<comment type="caution">
    <text evidence="1">The sequence shown here is derived from an EMBL/GenBank/DDBJ whole genome shotgun (WGS) entry which is preliminary data.</text>
</comment>
<reference evidence="2" key="1">
    <citation type="journal article" date="2019" name="Int. J. Syst. Evol. Microbiol.">
        <title>The Global Catalogue of Microorganisms (GCM) 10K type strain sequencing project: providing services to taxonomists for standard genome sequencing and annotation.</title>
        <authorList>
            <consortium name="The Broad Institute Genomics Platform"/>
            <consortium name="The Broad Institute Genome Sequencing Center for Infectious Disease"/>
            <person name="Wu L."/>
            <person name="Ma J."/>
        </authorList>
    </citation>
    <scope>NUCLEOTIDE SEQUENCE [LARGE SCALE GENOMIC DNA]</scope>
    <source>
        <strain evidence="2">YJ-61-S</strain>
    </source>
</reference>
<evidence type="ECO:0000313" key="2">
    <source>
        <dbReference type="Proteomes" id="UP001596043"/>
    </source>
</evidence>
<dbReference type="EMBL" id="JBHSFV010000011">
    <property type="protein sequence ID" value="MFC4635583.1"/>
    <property type="molecule type" value="Genomic_DNA"/>
</dbReference>
<dbReference type="Proteomes" id="UP001596043">
    <property type="component" value="Unassembled WGS sequence"/>
</dbReference>
<dbReference type="RefSeq" id="WP_379980950.1">
    <property type="nucleotide sequence ID" value="NZ_JBHSFV010000011.1"/>
</dbReference>
<name>A0ABV9I1A5_9FLAO</name>
<gene>
    <name evidence="1" type="ORF">ACFO3O_16855</name>
</gene>
<accession>A0ABV9I1A5</accession>